<protein>
    <submittedName>
        <fullName evidence="3">Sarcosine oxidase subunit beta</fullName>
    </submittedName>
</protein>
<dbReference type="GO" id="GO:0005737">
    <property type="term" value="C:cytoplasm"/>
    <property type="evidence" value="ECO:0007669"/>
    <property type="project" value="TreeGrafter"/>
</dbReference>
<keyword evidence="1" id="KW-0560">Oxidoreductase</keyword>
<dbReference type="InterPro" id="IPR036188">
    <property type="entry name" value="FAD/NAD-bd_sf"/>
</dbReference>
<dbReference type="RefSeq" id="WP_189989553.1">
    <property type="nucleotide sequence ID" value="NZ_BMZS01000004.1"/>
</dbReference>
<dbReference type="Gene3D" id="3.50.50.60">
    <property type="entry name" value="FAD/NAD(P)-binding domain"/>
    <property type="match status" value="1"/>
</dbReference>
<gene>
    <name evidence="3" type="primary">soxB</name>
    <name evidence="3" type="ORF">GCM10017083_23290</name>
</gene>
<feature type="domain" description="FAD dependent oxidoreductase" evidence="2">
    <location>
        <begin position="12"/>
        <end position="357"/>
    </location>
</feature>
<accession>A0A919CPQ1</accession>
<evidence type="ECO:0000259" key="2">
    <source>
        <dbReference type="Pfam" id="PF01266"/>
    </source>
</evidence>
<keyword evidence="4" id="KW-1185">Reference proteome</keyword>
<evidence type="ECO:0000256" key="1">
    <source>
        <dbReference type="ARBA" id="ARBA00023002"/>
    </source>
</evidence>
<reference evidence="3" key="1">
    <citation type="journal article" date="2014" name="Int. J. Syst. Evol. Microbiol.">
        <title>Complete genome sequence of Corynebacterium casei LMG S-19264T (=DSM 44701T), isolated from a smear-ripened cheese.</title>
        <authorList>
            <consortium name="US DOE Joint Genome Institute (JGI-PGF)"/>
            <person name="Walter F."/>
            <person name="Albersmeier A."/>
            <person name="Kalinowski J."/>
            <person name="Ruckert C."/>
        </authorList>
    </citation>
    <scope>NUCLEOTIDE SEQUENCE</scope>
    <source>
        <strain evidence="3">KCTC 42651</strain>
    </source>
</reference>
<dbReference type="Gene3D" id="3.30.9.10">
    <property type="entry name" value="D-Amino Acid Oxidase, subunit A, domain 2"/>
    <property type="match status" value="1"/>
</dbReference>
<dbReference type="Proteomes" id="UP000630353">
    <property type="component" value="Unassembled WGS sequence"/>
</dbReference>
<dbReference type="EMBL" id="BMZS01000004">
    <property type="protein sequence ID" value="GHD50054.1"/>
    <property type="molecule type" value="Genomic_DNA"/>
</dbReference>
<dbReference type="PANTHER" id="PTHR13847">
    <property type="entry name" value="SARCOSINE DEHYDROGENASE-RELATED"/>
    <property type="match status" value="1"/>
</dbReference>
<dbReference type="SUPFAM" id="SSF51905">
    <property type="entry name" value="FAD/NAD(P)-binding domain"/>
    <property type="match status" value="1"/>
</dbReference>
<comment type="caution">
    <text evidence="3">The sequence shown here is derived from an EMBL/GenBank/DDBJ whole genome shotgun (WGS) entry which is preliminary data.</text>
</comment>
<dbReference type="GO" id="GO:0016491">
    <property type="term" value="F:oxidoreductase activity"/>
    <property type="evidence" value="ECO:0007669"/>
    <property type="project" value="UniProtKB-KW"/>
</dbReference>
<proteinExistence type="predicted"/>
<organism evidence="3 4">
    <name type="scientific">Thalassobaculum fulvum</name>
    <dbReference type="NCBI Taxonomy" id="1633335"/>
    <lineage>
        <taxon>Bacteria</taxon>
        <taxon>Pseudomonadati</taxon>
        <taxon>Pseudomonadota</taxon>
        <taxon>Alphaproteobacteria</taxon>
        <taxon>Rhodospirillales</taxon>
        <taxon>Thalassobaculaceae</taxon>
        <taxon>Thalassobaculum</taxon>
    </lineage>
</organism>
<name>A0A919CPQ1_9PROT</name>
<evidence type="ECO:0000313" key="4">
    <source>
        <dbReference type="Proteomes" id="UP000630353"/>
    </source>
</evidence>
<dbReference type="AlphaFoldDB" id="A0A919CPQ1"/>
<evidence type="ECO:0000313" key="3">
    <source>
        <dbReference type="EMBL" id="GHD50054.1"/>
    </source>
</evidence>
<dbReference type="InterPro" id="IPR006076">
    <property type="entry name" value="FAD-dep_OxRdtase"/>
</dbReference>
<dbReference type="Pfam" id="PF01266">
    <property type="entry name" value="DAO"/>
    <property type="match status" value="1"/>
</dbReference>
<sequence length="378" mass="39094">MAGGAAKTARPDMIVIGGGLIGLSTAVAAARAGMAVTLLEARTCGRHASSASAGGVRSLNRHPSEIAMARAALELWRRAPELFGDHCGYAESSQVRVAEDEAALDGLKARLALSTGLGWNHEKLIERDELYRRVPALAGHCLGALVVEDDGFADPLRAVHAFRRTARSLGVTILENTPVATIERDGAAVAIGTADGTAYRAATAVNCAGAWGAGLAAAVGEPVDVRPVALQMTVTEPVPAFVKPVIGTQGRKLSLKQSEIGTVVIGGGFEGRADLATGDSDLDFEGVTLNLANAVRLFPVLATARVVRTWCGIEGIARDDLPVLGPSATMPGLIHAFGFSGHGFALCPLIGEVVRDLAGGRNHAFDLGPFAPDRFAST</sequence>
<reference evidence="3" key="2">
    <citation type="submission" date="2020-09" db="EMBL/GenBank/DDBJ databases">
        <authorList>
            <person name="Sun Q."/>
            <person name="Kim S."/>
        </authorList>
    </citation>
    <scope>NUCLEOTIDE SEQUENCE</scope>
    <source>
        <strain evidence="3">KCTC 42651</strain>
    </source>
</reference>